<sequence length="1956" mass="208692">MAATPIISEFLASNSGGLDDIDGDSSDWIEIHNPTQSSVDLSGWRLTDDPLNLSEWTFPSVTLAANDFLVVFASDKDRAVSGEQLHTNFKLSSGGDYLALVQPDGTIVSEFAPQYPAQTTNVSFGVEFDVDDLVEVGDGSTTFVPANASLGDSWKTTSFDDASWTAGPTGIGFGIEQPGFDVRYVKAKSSGTFDGSISTLTDAELVLATPAYQLLDLNENTNTINFLGTGANGQFDNDNPFPNQSIGDDVNYFVIEATASIVVPSAGEWSFGVNSDDGFGLTLTGNGQTFSSSFEGTRGAKDTISTFNLPAAGRYEVRLVTFEGAGGASAEFFAAQGTHSTFNANFALVGDTASGGLTALQPYVAGQNPFVATDVSASMSGINPSAYTRVPFTVTDVTDVETLLLKMQYDDGFVAWINGVEVARRNAPTSLTFHSAATTTRDFAETVNAESILLDTTAIASLVNGNNVLAIQGLNASASNSSFLIAPELVASKLSTESPTYFATVTPGEVNQDPVSGIVERVVADVPAGFYTTAQTITLTSPTSGATIRYTTDGSEPTSSNGTVYTGPITVSATTNLRAAAFLPDYVSLPSITRTYLYLDDVLTQSNDGAAPVGWPTTWGTNFVDYGIDPDVIAFEGEQAVKDALLSLPTISLTTELANLFDEEFGIYSNAVQDGRDWERPASAEWINPDGTPGFQVNAGLRIRGGYSRGDFNPKHALKLFFRGSYGDSTLNYPVHGDAGVSEFDKLDLRTPQNYSWSSAGNATNNFVAEVLARYAQRDLGQPYTRSTWVHLYLDGQYWGIYQTQERADANYAAAYFGGNVADYDVLKPERGDYRNIATDGNFDAYTQLWEQAYARATDGVTPAFVEDAAYLQAQGKNPDGSDNPNFPVLLDVDNLIVYMMETLRGGNLDAPISNFLGNNRPNNYFAVRDRTGREGFRFFQHDAEHTMRNVNQDRNGPYNDANFEVGVDWFNPQWLHQQLMANDEYRIRFADAIQSAFFNDGPLSVSSMIARLDDEAAKITTAVIAESARWGDAKRGDNSPRTQADFLNAIADLRDNYLPARESIVLDQFRNTTLVLKDGAGDYNVVVSAPLLPSVDAPQFLANGQRQHGGEVPPASLVGFQSTGELVYYMTDGTDPRLFGGGIHPSAQVYDPQLVQETVVASGQTWRFLDDGTEPTGAWTSDDGGFNDSLWNTGNSEFGYGNSATATPISYGPDSNNKFITTYFRRSFNLDLSSGSPTGATIRVRRDDGVAIYINGVEVVRDNLPTGTLTSTTPASSVVGGTDETTWYEFPIDPSLLRDGANLIAAELHQISATSSDTTFDAELITSTSAPAPITVSGPIELIARSLAADGTWSAAEQASFFIPVAAASASNLRVTEVHYNPADEGDREFIELKNISSEPISLAGVRFTDGITFNFDDGSISQLGPGEIALVVVDQNLFEAFYGTSLPVAGQYSGSLSNGGETLTILAADDSSIQSFTYDDKGGDWHSPTDGDGPSLTVLSTSGDYDFGTNWRPSYVVGGTPGIDENDKPLASAGGPYVVASGATIQLTGSASDYDADQTLTYAWDLDYDGVTFDADVTGLTPSQTFTGSGPRTIALRVTDNGTPNESTIATASLVVTTPQVVKRSVAYANASAGYGASTPADNIVGLLPGQPATSANFTNYVNGLNRVVIDIEDSAATALTASDFTFKVGNSQDLTQWTDAPAPISIDTTVGGGTSGSTRVVISWPNQAILNQWLQVTVRASGGAGLATDDVFYLGNQVGEVTGAATGSQVRVTSTDTLVIRGNQSTAPGSAGIENPHDLNRDGRVNSLDTFIVRSSQAIQGLLMITGPQPLSVAPPQQSGLVLSAPNPAQEVIANVTPVAPTAPFTPTVPLTSTMAEATLPTAREHRRAISMGYRKVRLQLIALRRVDLRQASEVRRDVTARVQEFRQESIHSLDAVDAFFAKLTAEIDELAL</sequence>
<evidence type="ECO:0000313" key="2">
    <source>
        <dbReference type="EMBL" id="TWU60871.1"/>
    </source>
</evidence>
<evidence type="ECO:0000313" key="3">
    <source>
        <dbReference type="Proteomes" id="UP000318288"/>
    </source>
</evidence>
<gene>
    <name evidence="2" type="ORF">Poly51_11530</name>
</gene>
<name>A0A5C6FH73_9BACT</name>
<dbReference type="InterPro" id="IPR035986">
    <property type="entry name" value="PKD_dom_sf"/>
</dbReference>
<dbReference type="InterPro" id="IPR014867">
    <property type="entry name" value="Spore_coat_CotH_CotH2/3/7"/>
</dbReference>
<dbReference type="InterPro" id="IPR059177">
    <property type="entry name" value="GH29D-like_dom"/>
</dbReference>
<dbReference type="Gene3D" id="2.60.40.10">
    <property type="entry name" value="Immunoglobulins"/>
    <property type="match status" value="1"/>
</dbReference>
<organism evidence="2 3">
    <name type="scientific">Rubripirellula tenax</name>
    <dbReference type="NCBI Taxonomy" id="2528015"/>
    <lineage>
        <taxon>Bacteria</taxon>
        <taxon>Pseudomonadati</taxon>
        <taxon>Planctomycetota</taxon>
        <taxon>Planctomycetia</taxon>
        <taxon>Pirellulales</taxon>
        <taxon>Pirellulaceae</taxon>
        <taxon>Rubripirellula</taxon>
    </lineage>
</organism>
<comment type="caution">
    <text evidence="2">The sequence shown here is derived from an EMBL/GenBank/DDBJ whole genome shotgun (WGS) entry which is preliminary data.</text>
</comment>
<proteinExistence type="predicted"/>
<dbReference type="InterPro" id="IPR036415">
    <property type="entry name" value="Lamin_tail_dom_sf"/>
</dbReference>
<dbReference type="Pfam" id="PF13290">
    <property type="entry name" value="CHB_HEX_C_1"/>
    <property type="match status" value="1"/>
</dbReference>
<dbReference type="Proteomes" id="UP000318288">
    <property type="component" value="Unassembled WGS sequence"/>
</dbReference>
<dbReference type="EMBL" id="SJPW01000001">
    <property type="protein sequence ID" value="TWU60871.1"/>
    <property type="molecule type" value="Genomic_DNA"/>
</dbReference>
<dbReference type="Gene3D" id="2.60.120.260">
    <property type="entry name" value="Galactose-binding domain-like"/>
    <property type="match status" value="2"/>
</dbReference>
<dbReference type="Gene3D" id="2.60.40.1260">
    <property type="entry name" value="Lamin Tail domain"/>
    <property type="match status" value="1"/>
</dbReference>
<dbReference type="InterPro" id="IPR013783">
    <property type="entry name" value="Ig-like_fold"/>
</dbReference>
<dbReference type="Pfam" id="PF00932">
    <property type="entry name" value="LTD"/>
    <property type="match status" value="2"/>
</dbReference>
<protein>
    <submittedName>
        <fullName evidence="2">CotH protein</fullName>
    </submittedName>
</protein>
<evidence type="ECO:0000259" key="1">
    <source>
        <dbReference type="PROSITE" id="PS51841"/>
    </source>
</evidence>
<dbReference type="SUPFAM" id="SSF49299">
    <property type="entry name" value="PKD domain"/>
    <property type="match status" value="1"/>
</dbReference>
<dbReference type="SUPFAM" id="SSF74853">
    <property type="entry name" value="Lamin A/C globular tail domain"/>
    <property type="match status" value="2"/>
</dbReference>
<dbReference type="InterPro" id="IPR001322">
    <property type="entry name" value="Lamin_tail_dom"/>
</dbReference>
<accession>A0A5C6FH73</accession>
<dbReference type="InterPro" id="IPR000601">
    <property type="entry name" value="PKD_dom"/>
</dbReference>
<dbReference type="Pfam" id="PF18911">
    <property type="entry name" value="PKD_4"/>
    <property type="match status" value="1"/>
</dbReference>
<reference evidence="2 3" key="1">
    <citation type="submission" date="2019-02" db="EMBL/GenBank/DDBJ databases">
        <title>Deep-cultivation of Planctomycetes and their phenomic and genomic characterization uncovers novel biology.</title>
        <authorList>
            <person name="Wiegand S."/>
            <person name="Jogler M."/>
            <person name="Boedeker C."/>
            <person name="Pinto D."/>
            <person name="Vollmers J."/>
            <person name="Rivas-Marin E."/>
            <person name="Kohn T."/>
            <person name="Peeters S.H."/>
            <person name="Heuer A."/>
            <person name="Rast P."/>
            <person name="Oberbeckmann S."/>
            <person name="Bunk B."/>
            <person name="Jeske O."/>
            <person name="Meyerdierks A."/>
            <person name="Storesund J.E."/>
            <person name="Kallscheuer N."/>
            <person name="Luecker S."/>
            <person name="Lage O.M."/>
            <person name="Pohl T."/>
            <person name="Merkel B.J."/>
            <person name="Hornburger P."/>
            <person name="Mueller R.-W."/>
            <person name="Bruemmer F."/>
            <person name="Labrenz M."/>
            <person name="Spormann A.M."/>
            <person name="Op Den Camp H."/>
            <person name="Overmann J."/>
            <person name="Amann R."/>
            <person name="Jetten M.S.M."/>
            <person name="Mascher T."/>
            <person name="Medema M.H."/>
            <person name="Devos D.P."/>
            <person name="Kaster A.-K."/>
            <person name="Ovreas L."/>
            <person name="Rohde M."/>
            <person name="Galperin M.Y."/>
            <person name="Jogler C."/>
        </authorList>
    </citation>
    <scope>NUCLEOTIDE SEQUENCE [LARGE SCALE GENOMIC DNA]</scope>
    <source>
        <strain evidence="2 3">Poly51</strain>
    </source>
</reference>
<dbReference type="Pfam" id="PF08757">
    <property type="entry name" value="CotH"/>
    <property type="match status" value="1"/>
</dbReference>
<dbReference type="PROSITE" id="PS51841">
    <property type="entry name" value="LTD"/>
    <property type="match status" value="1"/>
</dbReference>
<feature type="domain" description="LTD" evidence="1">
    <location>
        <begin position="1"/>
        <end position="117"/>
    </location>
</feature>
<keyword evidence="3" id="KW-1185">Reference proteome</keyword>